<reference evidence="1" key="1">
    <citation type="submission" date="2021-03" db="EMBL/GenBank/DDBJ databases">
        <authorList>
            <person name="Bekaert M."/>
        </authorList>
    </citation>
    <scope>NUCLEOTIDE SEQUENCE</scope>
</reference>
<gene>
    <name evidence="1" type="ORF">MEDL_55672</name>
</gene>
<dbReference type="AlphaFoldDB" id="A0A8S3UCK4"/>
<protein>
    <submittedName>
        <fullName evidence="1">Uncharacterized protein</fullName>
    </submittedName>
</protein>
<dbReference type="OrthoDB" id="6096875at2759"/>
<keyword evidence="2" id="KW-1185">Reference proteome</keyword>
<accession>A0A8S3UCK4</accession>
<proteinExistence type="predicted"/>
<sequence>MLDSCEVLEVTAENMSSSGSGRCWLIFRALQGTTEGCRLTTLKTINQGIHTIAKAVQDLEKKKKIMLLKEIFFKITNSSEDNARVLYPIHFDRIQEFGRSLADDQRVELATINTAEGERAQNEGASKDQGSKSRLVKVLYQGAGDYSQTRAFPQREPCLREALPKTKQILSSIKSSIMRKVLLTNKLRLILSSSYQTRKICRIYLLISQLQRPHQCQYRQILLKFKICQARYWKFSG</sequence>
<organism evidence="1 2">
    <name type="scientific">Mytilus edulis</name>
    <name type="common">Blue mussel</name>
    <dbReference type="NCBI Taxonomy" id="6550"/>
    <lineage>
        <taxon>Eukaryota</taxon>
        <taxon>Metazoa</taxon>
        <taxon>Spiralia</taxon>
        <taxon>Lophotrochozoa</taxon>
        <taxon>Mollusca</taxon>
        <taxon>Bivalvia</taxon>
        <taxon>Autobranchia</taxon>
        <taxon>Pteriomorphia</taxon>
        <taxon>Mytilida</taxon>
        <taxon>Mytiloidea</taxon>
        <taxon>Mytilidae</taxon>
        <taxon>Mytilinae</taxon>
        <taxon>Mytilus</taxon>
    </lineage>
</organism>
<dbReference type="EMBL" id="CAJPWZ010002705">
    <property type="protein sequence ID" value="CAG2243549.1"/>
    <property type="molecule type" value="Genomic_DNA"/>
</dbReference>
<comment type="caution">
    <text evidence="1">The sequence shown here is derived from an EMBL/GenBank/DDBJ whole genome shotgun (WGS) entry which is preliminary data.</text>
</comment>
<name>A0A8S3UCK4_MYTED</name>
<evidence type="ECO:0000313" key="2">
    <source>
        <dbReference type="Proteomes" id="UP000683360"/>
    </source>
</evidence>
<evidence type="ECO:0000313" key="1">
    <source>
        <dbReference type="EMBL" id="CAG2243549.1"/>
    </source>
</evidence>
<dbReference type="Proteomes" id="UP000683360">
    <property type="component" value="Unassembled WGS sequence"/>
</dbReference>